<keyword evidence="6" id="KW-1185">Reference proteome</keyword>
<evidence type="ECO:0000256" key="1">
    <source>
        <dbReference type="PROSITE-ProRule" id="PRU00175"/>
    </source>
</evidence>
<gene>
    <name evidence="5" type="ORF">ZIOFF_035251</name>
</gene>
<feature type="transmembrane region" description="Helical" evidence="3">
    <location>
        <begin position="6"/>
        <end position="31"/>
    </location>
</feature>
<dbReference type="EMBL" id="JACMSC010000010">
    <property type="protein sequence ID" value="KAG6502962.1"/>
    <property type="molecule type" value="Genomic_DNA"/>
</dbReference>
<organism evidence="5 6">
    <name type="scientific">Zingiber officinale</name>
    <name type="common">Ginger</name>
    <name type="synonym">Amomum zingiber</name>
    <dbReference type="NCBI Taxonomy" id="94328"/>
    <lineage>
        <taxon>Eukaryota</taxon>
        <taxon>Viridiplantae</taxon>
        <taxon>Streptophyta</taxon>
        <taxon>Embryophyta</taxon>
        <taxon>Tracheophyta</taxon>
        <taxon>Spermatophyta</taxon>
        <taxon>Magnoliopsida</taxon>
        <taxon>Liliopsida</taxon>
        <taxon>Zingiberales</taxon>
        <taxon>Zingiberaceae</taxon>
        <taxon>Zingiber</taxon>
    </lineage>
</organism>
<protein>
    <recommendedName>
        <fullName evidence="4">RING-type domain-containing protein</fullName>
    </recommendedName>
</protein>
<dbReference type="InterPro" id="IPR001841">
    <property type="entry name" value="Znf_RING"/>
</dbReference>
<keyword evidence="3" id="KW-0812">Transmembrane</keyword>
<feature type="region of interest" description="Disordered" evidence="2">
    <location>
        <begin position="178"/>
        <end position="198"/>
    </location>
</feature>
<comment type="caution">
    <text evidence="5">The sequence shown here is derived from an EMBL/GenBank/DDBJ whole genome shotgun (WGS) entry which is preliminary data.</text>
</comment>
<reference evidence="5 6" key="1">
    <citation type="submission" date="2020-08" db="EMBL/GenBank/DDBJ databases">
        <title>Plant Genome Project.</title>
        <authorList>
            <person name="Zhang R.-G."/>
        </authorList>
    </citation>
    <scope>NUCLEOTIDE SEQUENCE [LARGE SCALE GENOMIC DNA]</scope>
    <source>
        <tissue evidence="5">Rhizome</tissue>
    </source>
</reference>
<evidence type="ECO:0000256" key="2">
    <source>
        <dbReference type="SAM" id="MobiDB-lite"/>
    </source>
</evidence>
<evidence type="ECO:0000259" key="4">
    <source>
        <dbReference type="PROSITE" id="PS50089"/>
    </source>
</evidence>
<name>A0A8J5L2I8_ZINOF</name>
<dbReference type="AlphaFoldDB" id="A0A8J5L2I8"/>
<dbReference type="Pfam" id="PF13639">
    <property type="entry name" value="zf-RING_2"/>
    <property type="match status" value="1"/>
</dbReference>
<dbReference type="CDD" id="cd16461">
    <property type="entry name" value="RING-H2_EL5-like"/>
    <property type="match status" value="1"/>
</dbReference>
<keyword evidence="3" id="KW-0472">Membrane</keyword>
<dbReference type="InterPro" id="IPR053070">
    <property type="entry name" value="RING-type_E3_ubiquitin-ligase"/>
</dbReference>
<evidence type="ECO:0000256" key="3">
    <source>
        <dbReference type="SAM" id="Phobius"/>
    </source>
</evidence>
<dbReference type="Proteomes" id="UP000734854">
    <property type="component" value="Unassembled WGS sequence"/>
</dbReference>
<dbReference type="PANTHER" id="PTHR47035:SF3">
    <property type="entry name" value="OS11G0150450 PROTEIN"/>
    <property type="match status" value="1"/>
</dbReference>
<dbReference type="SMART" id="SM00184">
    <property type="entry name" value="RING"/>
    <property type="match status" value="1"/>
</dbReference>
<keyword evidence="1" id="KW-0863">Zinc-finger</keyword>
<keyword evidence="3" id="KW-1133">Transmembrane helix</keyword>
<sequence length="198" mass="22079">MVSPGLNLVMTVIGFAVSIMFIVFVCTRLICARIHLRRSRTSLPDDAARSELGIASSYSIQRGIHGLEPITVSSFPTKKFGDLPFSCGQETQCTVCLADYQEKDVLRILPFCGHNFHVICIDIWLKQHSTCPVCRISLRDSPDSKRTLQPLYCPSMRPFSPPEAFVSDPCRSQFAESGFSSSATELRRSVPPQDDYLV</sequence>
<accession>A0A8J5L2I8</accession>
<evidence type="ECO:0000313" key="5">
    <source>
        <dbReference type="EMBL" id="KAG6502962.1"/>
    </source>
</evidence>
<keyword evidence="1" id="KW-0479">Metal-binding</keyword>
<dbReference type="GO" id="GO:0008270">
    <property type="term" value="F:zinc ion binding"/>
    <property type="evidence" value="ECO:0007669"/>
    <property type="project" value="UniProtKB-KW"/>
</dbReference>
<dbReference type="OrthoDB" id="8062037at2759"/>
<dbReference type="PANTHER" id="PTHR47035">
    <property type="entry name" value="OS11G0150450 PROTEIN"/>
    <property type="match status" value="1"/>
</dbReference>
<keyword evidence="1" id="KW-0862">Zinc</keyword>
<feature type="domain" description="RING-type" evidence="4">
    <location>
        <begin position="93"/>
        <end position="135"/>
    </location>
</feature>
<proteinExistence type="predicted"/>
<dbReference type="PROSITE" id="PS50089">
    <property type="entry name" value="ZF_RING_2"/>
    <property type="match status" value="1"/>
</dbReference>
<evidence type="ECO:0000313" key="6">
    <source>
        <dbReference type="Proteomes" id="UP000734854"/>
    </source>
</evidence>